<dbReference type="AlphaFoldDB" id="A0A0E3UYG3"/>
<dbReference type="PATRIC" id="fig|400092.3.peg.3689"/>
<protein>
    <submittedName>
        <fullName evidence="3">Uncharacterized protein</fullName>
    </submittedName>
</protein>
<feature type="repeat" description="TPR" evidence="1">
    <location>
        <begin position="434"/>
        <end position="467"/>
    </location>
</feature>
<organism evidence="3 4">
    <name type="scientific">Pontibacter korlensis</name>
    <dbReference type="NCBI Taxonomy" id="400092"/>
    <lineage>
        <taxon>Bacteria</taxon>
        <taxon>Pseudomonadati</taxon>
        <taxon>Bacteroidota</taxon>
        <taxon>Cytophagia</taxon>
        <taxon>Cytophagales</taxon>
        <taxon>Hymenobacteraceae</taxon>
        <taxon>Pontibacter</taxon>
    </lineage>
</organism>
<feature type="chain" id="PRO_5002413246" evidence="2">
    <location>
        <begin position="28"/>
        <end position="593"/>
    </location>
</feature>
<evidence type="ECO:0000313" key="3">
    <source>
        <dbReference type="EMBL" id="AKD04446.1"/>
    </source>
</evidence>
<dbReference type="RefSeq" id="WP_046312292.1">
    <property type="nucleotide sequence ID" value="NZ_CBCSCY010000006.1"/>
</dbReference>
<dbReference type="KEGG" id="pko:PKOR_16815"/>
<sequence>MQQYKKNRNLILLLSLGLGIASSGCTLQRMVNTAEKYQQVTVEPSPLVTNGERVDFELKAQVPEKLIRDKEVYKLDVYYEYGNEKRENIGTYNFEFGEFLYEDKKPTIIKQLSFPYQPEKSIGRLMVQGRAIDKEDRDVAYTDPKQVATGLNTTPLLLVRSNEFTFVQDKYSTNADSIGKLVFYFELGQTALDDLAEPKLQVLDQYVLDNVPSQEIKIVGMRAPGESGTGLAKKRAQTLEQYYRKKLKTLDYANKKVTITTEAQENTLEALQQKVESTALAKAQKQEVLAILQSDQKEQEKLQALQQTEAYEYLQKYVFPGLRAAQVEFNYNRSRKADYELYLLAQRVANEQVDADALTEEELQHAATLTPLLAEKRKLYEAAVKTTDKWPAYYNLGVVYKQMAEKDYRPAAKKALLEKAVHNLTYAGYRNPTAEVYYSLASAYHQLGKYNEALEYYEYALTLGGEEEMLKAIFADKAALEIETGSYDEAIASLRYAGDSYQTNMNLGLSYLLKENYEGAQEFYQKALELKQNDPLAWYSLALVGARTQNEQMLEENLRRAVRADKRFTQKAINDIEFEAYRNKAAYKDALIR</sequence>
<dbReference type="STRING" id="400092.PKOR_16815"/>
<dbReference type="Proteomes" id="UP000033109">
    <property type="component" value="Chromosome"/>
</dbReference>
<dbReference type="SUPFAM" id="SSF48452">
    <property type="entry name" value="TPR-like"/>
    <property type="match status" value="1"/>
</dbReference>
<reference evidence="3 4" key="1">
    <citation type="journal article" date="2015" name="Sci. Rep.">
        <title>Unraveling adaptation of Pontibacter korlensis to radiation and infertility in desert through complete genome and comparative transcriptomic analysis.</title>
        <authorList>
            <person name="Dai J."/>
            <person name="Dai W."/>
            <person name="Qiu C."/>
            <person name="Yang Z."/>
            <person name="Zhang Y."/>
            <person name="Zhou M."/>
            <person name="Zhang L."/>
            <person name="Fang C."/>
            <person name="Gao Q."/>
            <person name="Yang Q."/>
            <person name="Li X."/>
            <person name="Wang Z."/>
            <person name="Wang Z."/>
            <person name="Jia Z."/>
            <person name="Chen X."/>
        </authorList>
    </citation>
    <scope>NUCLEOTIDE SEQUENCE [LARGE SCALE GENOMIC DNA]</scope>
    <source>
        <strain evidence="3 4">X14-1T</strain>
    </source>
</reference>
<dbReference type="Pfam" id="PF13181">
    <property type="entry name" value="TPR_8"/>
    <property type="match status" value="1"/>
</dbReference>
<accession>A0A0E3UYG3</accession>
<dbReference type="PROSITE" id="PS50293">
    <property type="entry name" value="TPR_REGION"/>
    <property type="match status" value="1"/>
</dbReference>
<dbReference type="OrthoDB" id="1489296at2"/>
<keyword evidence="2" id="KW-0732">Signal</keyword>
<proteinExistence type="predicted"/>
<dbReference type="SMART" id="SM00028">
    <property type="entry name" value="TPR"/>
    <property type="match status" value="2"/>
</dbReference>
<keyword evidence="4" id="KW-1185">Reference proteome</keyword>
<evidence type="ECO:0000313" key="4">
    <source>
        <dbReference type="Proteomes" id="UP000033109"/>
    </source>
</evidence>
<dbReference type="HOGENOM" id="CLU_473913_0_0_10"/>
<dbReference type="InterPro" id="IPR011990">
    <property type="entry name" value="TPR-like_helical_dom_sf"/>
</dbReference>
<dbReference type="Gene3D" id="1.25.40.10">
    <property type="entry name" value="Tetratricopeptide repeat domain"/>
    <property type="match status" value="2"/>
</dbReference>
<dbReference type="PROSITE" id="PS50005">
    <property type="entry name" value="TPR"/>
    <property type="match status" value="2"/>
</dbReference>
<feature type="signal peptide" evidence="2">
    <location>
        <begin position="1"/>
        <end position="27"/>
    </location>
</feature>
<evidence type="ECO:0000256" key="1">
    <source>
        <dbReference type="PROSITE-ProRule" id="PRU00339"/>
    </source>
</evidence>
<dbReference type="EMBL" id="CP009621">
    <property type="protein sequence ID" value="AKD04446.1"/>
    <property type="molecule type" value="Genomic_DNA"/>
</dbReference>
<name>A0A0E3UYG3_9BACT</name>
<dbReference type="Pfam" id="PF00515">
    <property type="entry name" value="TPR_1"/>
    <property type="match status" value="1"/>
</dbReference>
<dbReference type="PROSITE" id="PS51257">
    <property type="entry name" value="PROKAR_LIPOPROTEIN"/>
    <property type="match status" value="1"/>
</dbReference>
<feature type="repeat" description="TPR" evidence="1">
    <location>
        <begin position="501"/>
        <end position="534"/>
    </location>
</feature>
<evidence type="ECO:0000256" key="2">
    <source>
        <dbReference type="SAM" id="SignalP"/>
    </source>
</evidence>
<gene>
    <name evidence="3" type="ORF">PKOR_16815</name>
</gene>
<keyword evidence="1" id="KW-0802">TPR repeat</keyword>
<dbReference type="InterPro" id="IPR019734">
    <property type="entry name" value="TPR_rpt"/>
</dbReference>